<dbReference type="EMBL" id="MU865998">
    <property type="protein sequence ID" value="KAK4443179.1"/>
    <property type="molecule type" value="Genomic_DNA"/>
</dbReference>
<evidence type="ECO:0000256" key="1">
    <source>
        <dbReference type="SAM" id="MobiDB-lite"/>
    </source>
</evidence>
<evidence type="ECO:0000313" key="4">
    <source>
        <dbReference type="Proteomes" id="UP001321760"/>
    </source>
</evidence>
<dbReference type="Proteomes" id="UP001321760">
    <property type="component" value="Unassembled WGS sequence"/>
</dbReference>
<keyword evidence="2" id="KW-0732">Signal</keyword>
<comment type="caution">
    <text evidence="3">The sequence shown here is derived from an EMBL/GenBank/DDBJ whole genome shotgun (WGS) entry which is preliminary data.</text>
</comment>
<evidence type="ECO:0000256" key="2">
    <source>
        <dbReference type="SAM" id="SignalP"/>
    </source>
</evidence>
<feature type="signal peptide" evidence="2">
    <location>
        <begin position="1"/>
        <end position="18"/>
    </location>
</feature>
<name>A0AAV9G2G6_9PEZI</name>
<proteinExistence type="predicted"/>
<feature type="compositionally biased region" description="Gly residues" evidence="1">
    <location>
        <begin position="37"/>
        <end position="73"/>
    </location>
</feature>
<feature type="compositionally biased region" description="Low complexity" evidence="1">
    <location>
        <begin position="74"/>
        <end position="91"/>
    </location>
</feature>
<feature type="region of interest" description="Disordered" evidence="1">
    <location>
        <begin position="30"/>
        <end position="118"/>
    </location>
</feature>
<evidence type="ECO:0008006" key="5">
    <source>
        <dbReference type="Google" id="ProtNLM"/>
    </source>
</evidence>
<sequence length="186" mass="19109">MKVSFIVSLLALGLNAQAAVIDTAEADGPELVARQRGGPGGGRGGGGPGRGGGGPPGGWGGGNRGGGGGGPPWGQGRPPWAGGGQPQQPQQPQQPPQPPAPTRQPQPPQQSQQPSTPVCQWEGHCLGDRCNNENDCDHDWVCRNSVCARPAQTSTVWVTARPTSTQPRVSTVWLTVWGRGEPTPAA</sequence>
<accession>A0AAV9G2G6</accession>
<evidence type="ECO:0000313" key="3">
    <source>
        <dbReference type="EMBL" id="KAK4443179.1"/>
    </source>
</evidence>
<organism evidence="3 4">
    <name type="scientific">Podospora aff. communis PSN243</name>
    <dbReference type="NCBI Taxonomy" id="3040156"/>
    <lineage>
        <taxon>Eukaryota</taxon>
        <taxon>Fungi</taxon>
        <taxon>Dikarya</taxon>
        <taxon>Ascomycota</taxon>
        <taxon>Pezizomycotina</taxon>
        <taxon>Sordariomycetes</taxon>
        <taxon>Sordariomycetidae</taxon>
        <taxon>Sordariales</taxon>
        <taxon>Podosporaceae</taxon>
        <taxon>Podospora</taxon>
    </lineage>
</organism>
<keyword evidence="4" id="KW-1185">Reference proteome</keyword>
<dbReference type="AlphaFoldDB" id="A0AAV9G2G6"/>
<feature type="chain" id="PRO_5043608790" description="Extracellular membrane protein CFEM domain-containing protein" evidence="2">
    <location>
        <begin position="19"/>
        <end position="186"/>
    </location>
</feature>
<protein>
    <recommendedName>
        <fullName evidence="5">Extracellular membrane protein CFEM domain-containing protein</fullName>
    </recommendedName>
</protein>
<reference evidence="3" key="2">
    <citation type="submission" date="2023-05" db="EMBL/GenBank/DDBJ databases">
        <authorList>
            <consortium name="Lawrence Berkeley National Laboratory"/>
            <person name="Steindorff A."/>
            <person name="Hensen N."/>
            <person name="Bonometti L."/>
            <person name="Westerberg I."/>
            <person name="Brannstrom I.O."/>
            <person name="Guillou S."/>
            <person name="Cros-Aarteil S."/>
            <person name="Calhoun S."/>
            <person name="Haridas S."/>
            <person name="Kuo A."/>
            <person name="Mondo S."/>
            <person name="Pangilinan J."/>
            <person name="Riley R."/>
            <person name="Labutti K."/>
            <person name="Andreopoulos B."/>
            <person name="Lipzen A."/>
            <person name="Chen C."/>
            <person name="Yanf M."/>
            <person name="Daum C."/>
            <person name="Ng V."/>
            <person name="Clum A."/>
            <person name="Ohm R."/>
            <person name="Martin F."/>
            <person name="Silar P."/>
            <person name="Natvig D."/>
            <person name="Lalanne C."/>
            <person name="Gautier V."/>
            <person name="Ament-Velasquez S.L."/>
            <person name="Kruys A."/>
            <person name="Hutchinson M.I."/>
            <person name="Powell A.J."/>
            <person name="Barry K."/>
            <person name="Miller A.N."/>
            <person name="Grigoriev I.V."/>
            <person name="Debuchy R."/>
            <person name="Gladieux P."/>
            <person name="Thoren M.H."/>
            <person name="Johannesson H."/>
        </authorList>
    </citation>
    <scope>NUCLEOTIDE SEQUENCE</scope>
    <source>
        <strain evidence="3">PSN243</strain>
    </source>
</reference>
<reference evidence="3" key="1">
    <citation type="journal article" date="2023" name="Mol. Phylogenet. Evol.">
        <title>Genome-scale phylogeny and comparative genomics of the fungal order Sordariales.</title>
        <authorList>
            <person name="Hensen N."/>
            <person name="Bonometti L."/>
            <person name="Westerberg I."/>
            <person name="Brannstrom I.O."/>
            <person name="Guillou S."/>
            <person name="Cros-Aarteil S."/>
            <person name="Calhoun S."/>
            <person name="Haridas S."/>
            <person name="Kuo A."/>
            <person name="Mondo S."/>
            <person name="Pangilinan J."/>
            <person name="Riley R."/>
            <person name="LaButti K."/>
            <person name="Andreopoulos B."/>
            <person name="Lipzen A."/>
            <person name="Chen C."/>
            <person name="Yan M."/>
            <person name="Daum C."/>
            <person name="Ng V."/>
            <person name="Clum A."/>
            <person name="Steindorff A."/>
            <person name="Ohm R.A."/>
            <person name="Martin F."/>
            <person name="Silar P."/>
            <person name="Natvig D.O."/>
            <person name="Lalanne C."/>
            <person name="Gautier V."/>
            <person name="Ament-Velasquez S.L."/>
            <person name="Kruys A."/>
            <person name="Hutchinson M.I."/>
            <person name="Powell A.J."/>
            <person name="Barry K."/>
            <person name="Miller A.N."/>
            <person name="Grigoriev I.V."/>
            <person name="Debuchy R."/>
            <person name="Gladieux P."/>
            <person name="Hiltunen Thoren M."/>
            <person name="Johannesson H."/>
        </authorList>
    </citation>
    <scope>NUCLEOTIDE SEQUENCE</scope>
    <source>
        <strain evidence="3">PSN243</strain>
    </source>
</reference>
<feature type="compositionally biased region" description="Pro residues" evidence="1">
    <location>
        <begin position="92"/>
        <end position="108"/>
    </location>
</feature>
<gene>
    <name evidence="3" type="ORF">QBC34DRAFT_386559</name>
</gene>